<organism evidence="2 3">
    <name type="scientific">Lactuca saligna</name>
    <name type="common">Willowleaf lettuce</name>
    <dbReference type="NCBI Taxonomy" id="75948"/>
    <lineage>
        <taxon>Eukaryota</taxon>
        <taxon>Viridiplantae</taxon>
        <taxon>Streptophyta</taxon>
        <taxon>Embryophyta</taxon>
        <taxon>Tracheophyta</taxon>
        <taxon>Spermatophyta</taxon>
        <taxon>Magnoliopsida</taxon>
        <taxon>eudicotyledons</taxon>
        <taxon>Gunneridae</taxon>
        <taxon>Pentapetalae</taxon>
        <taxon>asterids</taxon>
        <taxon>campanulids</taxon>
        <taxon>Asterales</taxon>
        <taxon>Asteraceae</taxon>
        <taxon>Cichorioideae</taxon>
        <taxon>Cichorieae</taxon>
        <taxon>Lactucinae</taxon>
        <taxon>Lactuca</taxon>
    </lineage>
</organism>
<dbReference type="Proteomes" id="UP001177003">
    <property type="component" value="Chromosome 1"/>
</dbReference>
<dbReference type="EMBL" id="OX465077">
    <property type="protein sequence ID" value="CAI9270220.1"/>
    <property type="molecule type" value="Genomic_DNA"/>
</dbReference>
<reference evidence="2" key="1">
    <citation type="submission" date="2023-04" db="EMBL/GenBank/DDBJ databases">
        <authorList>
            <person name="Vijverberg K."/>
            <person name="Xiong W."/>
            <person name="Schranz E."/>
        </authorList>
    </citation>
    <scope>NUCLEOTIDE SEQUENCE</scope>
</reference>
<proteinExistence type="predicted"/>
<feature type="region of interest" description="Disordered" evidence="1">
    <location>
        <begin position="18"/>
        <end position="49"/>
    </location>
</feature>
<feature type="compositionally biased region" description="Basic residues" evidence="1">
    <location>
        <begin position="38"/>
        <end position="48"/>
    </location>
</feature>
<protein>
    <submittedName>
        <fullName evidence="2">Uncharacterized protein</fullName>
    </submittedName>
</protein>
<accession>A0AA35VPH5</accession>
<evidence type="ECO:0000256" key="1">
    <source>
        <dbReference type="SAM" id="MobiDB-lite"/>
    </source>
</evidence>
<sequence length="284" mass="32065">MVRKPQISHQGVLIREVSTPVSPVSKKRRAEDVAKHLSQTKKKKKTRKLFISTKSTDEDERIPETPEFTHLVQNSTPEKTDVIPPEVSIAKSIFKEVRTSGIPAHISNTDANVDMGKGGSKHEDQGHVISTPFKTSVSVTPSTIPITSTTDSPTFEQIINQPITSIFSSQSTDTPKPPSLIQEPIEMETETDNERFGGTFEELEFHEDEEEFPDHMLMTMKQYKILNQKLNSIIQSQDDLGGGSSVLSLEIDTMIKKMESRIINKVSGMWQKKDMFFSFRMSRR</sequence>
<name>A0AA35VPH5_LACSI</name>
<evidence type="ECO:0000313" key="2">
    <source>
        <dbReference type="EMBL" id="CAI9270220.1"/>
    </source>
</evidence>
<evidence type="ECO:0000313" key="3">
    <source>
        <dbReference type="Proteomes" id="UP001177003"/>
    </source>
</evidence>
<dbReference type="AlphaFoldDB" id="A0AA35VPH5"/>
<keyword evidence="3" id="KW-1185">Reference proteome</keyword>
<gene>
    <name evidence="2" type="ORF">LSALG_LOCUS10549</name>
</gene>